<comment type="caution">
    <text evidence="1">The sequence shown here is derived from an EMBL/GenBank/DDBJ whole genome shotgun (WGS) entry which is preliminary data.</text>
</comment>
<evidence type="ECO:0000313" key="1">
    <source>
        <dbReference type="EMBL" id="KTR52025.1"/>
    </source>
</evidence>
<proteinExistence type="predicted"/>
<organism evidence="1 2">
    <name type="scientific">Curtobacterium oceanosedimentum</name>
    <dbReference type="NCBI Taxonomy" id="465820"/>
    <lineage>
        <taxon>Bacteria</taxon>
        <taxon>Bacillati</taxon>
        <taxon>Actinomycetota</taxon>
        <taxon>Actinomycetes</taxon>
        <taxon>Micrococcales</taxon>
        <taxon>Microbacteriaceae</taxon>
        <taxon>Curtobacterium</taxon>
    </lineage>
</organism>
<dbReference type="EMBL" id="LDRC01000039">
    <property type="protein sequence ID" value="KTR52025.1"/>
    <property type="molecule type" value="Genomic_DNA"/>
</dbReference>
<dbReference type="PATRIC" id="fig|465820.4.peg.1694"/>
<sequence>MARSLRLSTEPDAYDLQLDALQPEASTGQGYLVHARTDEAAVAAATGMPVIYTVSSRVQPANRRKHLESAFVEHRRHSAAGARVDVNLYSGKNRKTADADIDADFLNFQARLGASSITTDSGYVGQGNEVALKRLFEDGARKLGPYGDRGVLDVIVHSDFVSKYPEVLADLIRSYGIPVSLKVEHATDPFASRDAVRGLVLIGSTGVPTELLRTDIAAGGALAVGYRSVSIGTGSGLRHVYPSQGGGPSGNTVTFHVIHPQGLAFRTPERLSDAISLDPDNHHWVCVCDICYGRSIQRLALNEVDASRHSIEIIGAKLHQLLAQPAETRRAQWADWCGHALAVNLEIKDLVTNWPNPSNLRAWQDVLTKG</sequence>
<gene>
    <name evidence="1" type="ORF">NS359_08010</name>
</gene>
<protein>
    <submittedName>
        <fullName evidence="1">Uncharacterized protein</fullName>
    </submittedName>
</protein>
<name>A0A147DQZ3_9MICO</name>
<dbReference type="OrthoDB" id="5096160at2"/>
<accession>A0A147DQZ3</accession>
<reference evidence="1 2" key="1">
    <citation type="journal article" date="2016" name="Front. Microbiol.">
        <title>Genomic Resource of Rice Seed Associated Bacteria.</title>
        <authorList>
            <person name="Midha S."/>
            <person name="Bansal K."/>
            <person name="Sharma S."/>
            <person name="Kumar N."/>
            <person name="Patil P.P."/>
            <person name="Chaudhry V."/>
            <person name="Patil P.B."/>
        </authorList>
    </citation>
    <scope>NUCLEOTIDE SEQUENCE [LARGE SCALE GENOMIC DNA]</scope>
    <source>
        <strain evidence="1 2">NS359</strain>
    </source>
</reference>
<evidence type="ECO:0000313" key="2">
    <source>
        <dbReference type="Proteomes" id="UP000072763"/>
    </source>
</evidence>
<dbReference type="Proteomes" id="UP000072763">
    <property type="component" value="Unassembled WGS sequence"/>
</dbReference>
<dbReference type="RefSeq" id="WP_058749678.1">
    <property type="nucleotide sequence ID" value="NZ_LDRC01000039.1"/>
</dbReference>
<dbReference type="AlphaFoldDB" id="A0A147DQZ3"/>